<evidence type="ECO:0000313" key="16">
    <source>
        <dbReference type="EMBL" id="VYU30041.1"/>
    </source>
</evidence>
<dbReference type="InterPro" id="IPR004652">
    <property type="entry name" value="DusB-like"/>
</dbReference>
<organism evidence="16">
    <name type="scientific">Peptoniphilus gorbachii</name>
    <dbReference type="NCBI Taxonomy" id="411567"/>
    <lineage>
        <taxon>Bacteria</taxon>
        <taxon>Bacillati</taxon>
        <taxon>Bacillota</taxon>
        <taxon>Tissierellia</taxon>
        <taxon>Tissierellales</taxon>
        <taxon>Peptoniphilaceae</taxon>
        <taxon>Peptoniphilus</taxon>
    </lineage>
</organism>
<evidence type="ECO:0000256" key="8">
    <source>
        <dbReference type="ARBA" id="ARBA00022884"/>
    </source>
</evidence>
<evidence type="ECO:0000256" key="13">
    <source>
        <dbReference type="PIRSR" id="PIRSR006621-1"/>
    </source>
</evidence>
<keyword evidence="4 12" id="KW-0285">Flavoprotein</keyword>
<feature type="binding site" evidence="14">
    <location>
        <position position="61"/>
    </location>
    <ligand>
        <name>FMN</name>
        <dbReference type="ChEBI" id="CHEBI:58210"/>
    </ligand>
</feature>
<dbReference type="GO" id="GO:0050660">
    <property type="term" value="F:flavin adenine dinucleotide binding"/>
    <property type="evidence" value="ECO:0007669"/>
    <property type="project" value="InterPro"/>
</dbReference>
<keyword evidence="7" id="KW-0521">NADP</keyword>
<dbReference type="GO" id="GO:0000049">
    <property type="term" value="F:tRNA binding"/>
    <property type="evidence" value="ECO:0007669"/>
    <property type="project" value="UniProtKB-KW"/>
</dbReference>
<dbReference type="RefSeq" id="WP_156702951.1">
    <property type="nucleotide sequence ID" value="NZ_CACRUP010000025.1"/>
</dbReference>
<comment type="function">
    <text evidence="2 12">Catalyzes the synthesis of 5,6-dihydrouridine (D), a modified base found in the D-loop of most tRNAs, via the reduction of the C5-C6 double bond in target uridines.</text>
</comment>
<accession>A0A6N3DU03</accession>
<evidence type="ECO:0000256" key="6">
    <source>
        <dbReference type="ARBA" id="ARBA00022694"/>
    </source>
</evidence>
<reference evidence="16" key="1">
    <citation type="submission" date="2019-11" db="EMBL/GenBank/DDBJ databases">
        <authorList>
            <person name="Feng L."/>
        </authorList>
    </citation>
    <scope>NUCLEOTIDE SEQUENCE</scope>
    <source>
        <strain evidence="16">PgorbachiiLFYP46</strain>
    </source>
</reference>
<feature type="active site" description="Proton donor" evidence="13">
    <location>
        <position position="91"/>
    </location>
</feature>
<evidence type="ECO:0000256" key="2">
    <source>
        <dbReference type="ARBA" id="ARBA00002790"/>
    </source>
</evidence>
<dbReference type="Gene3D" id="1.10.1200.80">
    <property type="entry name" value="Putative flavin oxidoreducatase, domain 2"/>
    <property type="match status" value="1"/>
</dbReference>
<evidence type="ECO:0000256" key="11">
    <source>
        <dbReference type="ARBA" id="ARBA00048802"/>
    </source>
</evidence>
<feature type="binding site" evidence="14">
    <location>
        <begin position="213"/>
        <end position="214"/>
    </location>
    <ligand>
        <name>FMN</name>
        <dbReference type="ChEBI" id="CHEBI:58210"/>
    </ligand>
</feature>
<dbReference type="InterPro" id="IPR024036">
    <property type="entry name" value="tRNA-dHydroUridine_Synthase_C"/>
</dbReference>
<comment type="cofactor">
    <cofactor evidence="1 12 14">
        <name>FMN</name>
        <dbReference type="ChEBI" id="CHEBI:58210"/>
    </cofactor>
</comment>
<feature type="binding site" evidence="14">
    <location>
        <position position="158"/>
    </location>
    <ligand>
        <name>FMN</name>
        <dbReference type="ChEBI" id="CHEBI:58210"/>
    </ligand>
</feature>
<dbReference type="InterPro" id="IPR013785">
    <property type="entry name" value="Aldolase_TIM"/>
</dbReference>
<evidence type="ECO:0000256" key="1">
    <source>
        <dbReference type="ARBA" id="ARBA00001917"/>
    </source>
</evidence>
<protein>
    <recommendedName>
        <fullName evidence="12">tRNA-dihydrouridine synthase</fullName>
        <ecNumber evidence="12">1.3.1.-</ecNumber>
    </recommendedName>
</protein>
<evidence type="ECO:0000256" key="5">
    <source>
        <dbReference type="ARBA" id="ARBA00022643"/>
    </source>
</evidence>
<dbReference type="EC" id="1.3.1.-" evidence="12"/>
<dbReference type="Pfam" id="PF01207">
    <property type="entry name" value="Dus"/>
    <property type="match status" value="1"/>
</dbReference>
<comment type="catalytic activity">
    <reaction evidence="10">
        <text>a 5,6-dihydrouridine in tRNA + NADP(+) = a uridine in tRNA + NADPH + H(+)</text>
        <dbReference type="Rhea" id="RHEA:23624"/>
        <dbReference type="Rhea" id="RHEA-COMP:13339"/>
        <dbReference type="Rhea" id="RHEA-COMP:13887"/>
        <dbReference type="ChEBI" id="CHEBI:15378"/>
        <dbReference type="ChEBI" id="CHEBI:57783"/>
        <dbReference type="ChEBI" id="CHEBI:58349"/>
        <dbReference type="ChEBI" id="CHEBI:65315"/>
        <dbReference type="ChEBI" id="CHEBI:74443"/>
    </reaction>
</comment>
<dbReference type="NCBIfam" id="TIGR00737">
    <property type="entry name" value="nifR3_yhdG"/>
    <property type="match status" value="1"/>
</dbReference>
<dbReference type="InterPro" id="IPR018517">
    <property type="entry name" value="tRNA_hU_synthase_CS"/>
</dbReference>
<keyword evidence="9 12" id="KW-0560">Oxidoreductase</keyword>
<gene>
    <name evidence="16" type="primary">dusC</name>
    <name evidence="16" type="ORF">PGLFYP46_00772</name>
</gene>
<dbReference type="FunFam" id="3.20.20.70:FF:000167">
    <property type="entry name" value="tRNA-dihydrouridine synthase"/>
    <property type="match status" value="1"/>
</dbReference>
<dbReference type="InterPro" id="IPR035587">
    <property type="entry name" value="DUS-like_FMN-bd"/>
</dbReference>
<feature type="binding site" evidence="14">
    <location>
        <position position="130"/>
    </location>
    <ligand>
        <name>FMN</name>
        <dbReference type="ChEBI" id="CHEBI:58210"/>
    </ligand>
</feature>
<dbReference type="InterPro" id="IPR001269">
    <property type="entry name" value="DUS_fam"/>
</dbReference>
<dbReference type="CDD" id="cd02801">
    <property type="entry name" value="DUS_like_FMN"/>
    <property type="match status" value="1"/>
</dbReference>
<dbReference type="GO" id="GO:0017150">
    <property type="term" value="F:tRNA dihydrouridine synthase activity"/>
    <property type="evidence" value="ECO:0007669"/>
    <property type="project" value="InterPro"/>
</dbReference>
<comment type="similarity">
    <text evidence="12">Belongs to the dus family.</text>
</comment>
<keyword evidence="5 12" id="KW-0288">FMN</keyword>
<proteinExistence type="inferred from homology"/>
<dbReference type="PANTHER" id="PTHR45846">
    <property type="entry name" value="TRNA-DIHYDROURIDINE(47) SYNTHASE [NAD(P)(+)]-LIKE"/>
    <property type="match status" value="1"/>
</dbReference>
<evidence type="ECO:0000256" key="14">
    <source>
        <dbReference type="PIRSR" id="PIRSR006621-2"/>
    </source>
</evidence>
<keyword evidence="14" id="KW-0547">Nucleotide-binding</keyword>
<evidence type="ECO:0000256" key="7">
    <source>
        <dbReference type="ARBA" id="ARBA00022857"/>
    </source>
</evidence>
<feature type="domain" description="DUS-like FMN-binding" evidence="15">
    <location>
        <begin position="4"/>
        <end position="301"/>
    </location>
</feature>
<evidence type="ECO:0000256" key="4">
    <source>
        <dbReference type="ARBA" id="ARBA00022630"/>
    </source>
</evidence>
<dbReference type="EMBL" id="CACRUP010000025">
    <property type="protein sequence ID" value="VYU30041.1"/>
    <property type="molecule type" value="Genomic_DNA"/>
</dbReference>
<evidence type="ECO:0000259" key="15">
    <source>
        <dbReference type="Pfam" id="PF01207"/>
    </source>
</evidence>
<evidence type="ECO:0000256" key="3">
    <source>
        <dbReference type="ARBA" id="ARBA00022555"/>
    </source>
</evidence>
<evidence type="ECO:0000256" key="12">
    <source>
        <dbReference type="PIRNR" id="PIRNR006621"/>
    </source>
</evidence>
<dbReference type="AlphaFoldDB" id="A0A6N3DU03"/>
<keyword evidence="3" id="KW-0820">tRNA-binding</keyword>
<dbReference type="Gene3D" id="3.20.20.70">
    <property type="entry name" value="Aldolase class I"/>
    <property type="match status" value="1"/>
</dbReference>
<dbReference type="SUPFAM" id="SSF51395">
    <property type="entry name" value="FMN-linked oxidoreductases"/>
    <property type="match status" value="1"/>
</dbReference>
<name>A0A6N3DU03_9FIRM</name>
<keyword evidence="8" id="KW-0694">RNA-binding</keyword>
<evidence type="ECO:0000256" key="9">
    <source>
        <dbReference type="ARBA" id="ARBA00023002"/>
    </source>
</evidence>
<keyword evidence="6 12" id="KW-0819">tRNA processing</keyword>
<dbReference type="PANTHER" id="PTHR45846:SF1">
    <property type="entry name" value="TRNA-DIHYDROURIDINE(47) SYNTHASE [NAD(P)(+)]-LIKE"/>
    <property type="match status" value="1"/>
</dbReference>
<feature type="binding site" evidence="14">
    <location>
        <begin position="7"/>
        <end position="9"/>
    </location>
    <ligand>
        <name>FMN</name>
        <dbReference type="ChEBI" id="CHEBI:58210"/>
    </ligand>
</feature>
<dbReference type="PROSITE" id="PS01136">
    <property type="entry name" value="UPF0034"/>
    <property type="match status" value="1"/>
</dbReference>
<sequence length="309" mass="34457">MLKILAPMAGYTDIAFREVASEKGADITVTEMVSAMALVYENKKTLDLLEISPKEKKVSVQIFGSDPKIMAEAASILNDYDFSYVDINMGCPAPKIVKNNSGSNLLCDPSLVYDIVKAVVENSKKPVSVKVRKGIKGISSMKAIKNIEAAGASFVTVHGRTREEYYTGKADWDYIKEVKENVKIPVIGNGDIESPEDAIEKINYSKVDGIAIGRGAVGNPYIFNQIEELLKTGSYYKPSDREKLLLMIDELERKISYRGEKLGILEMRKVYANYFKGMKGSKEIRNKLNTLKDKDEIINLIKAYIETLN</sequence>
<comment type="catalytic activity">
    <reaction evidence="11">
        <text>a 5,6-dihydrouridine in tRNA + NAD(+) = a uridine in tRNA + NADH + H(+)</text>
        <dbReference type="Rhea" id="RHEA:54452"/>
        <dbReference type="Rhea" id="RHEA-COMP:13339"/>
        <dbReference type="Rhea" id="RHEA-COMP:13887"/>
        <dbReference type="ChEBI" id="CHEBI:15378"/>
        <dbReference type="ChEBI" id="CHEBI:57540"/>
        <dbReference type="ChEBI" id="CHEBI:57945"/>
        <dbReference type="ChEBI" id="CHEBI:65315"/>
        <dbReference type="ChEBI" id="CHEBI:74443"/>
    </reaction>
</comment>
<dbReference type="PIRSF" id="PIRSF006621">
    <property type="entry name" value="Dus"/>
    <property type="match status" value="1"/>
</dbReference>
<evidence type="ECO:0000256" key="10">
    <source>
        <dbReference type="ARBA" id="ARBA00048205"/>
    </source>
</evidence>